<protein>
    <recommendedName>
        <fullName evidence="1">RIIa domain-containing protein</fullName>
    </recommendedName>
</protein>
<proteinExistence type="predicted"/>
<accession>A0AAW1SSD6</accession>
<sequence length="201" mass="21850">MAVQYRRNLTVPEGFPSILKSFTRETLRNQPADLYEFSAAYFAQQLQQARSQEVQVEGPSQSTEADRKILGTGLTSLYDHLFSRFQQQAAKTPGVTALEAREILAEVWALHGLPRVSADAAIGLAQMDAQGCVEINNLANSTSQQLYEMLSESFAPIRDDALTAYAMSPLAGLVCNVAPDDLQEILQAALDAACGGVLQKL</sequence>
<dbReference type="Gene3D" id="1.20.890.10">
    <property type="entry name" value="cAMP-dependent protein kinase regulatory subunit, dimerization-anchoring domain"/>
    <property type="match status" value="1"/>
</dbReference>
<evidence type="ECO:0000313" key="3">
    <source>
        <dbReference type="Proteomes" id="UP001485043"/>
    </source>
</evidence>
<dbReference type="SMART" id="SM00394">
    <property type="entry name" value="RIIa"/>
    <property type="match status" value="1"/>
</dbReference>
<name>A0AAW1SSD6_9CHLO</name>
<dbReference type="AlphaFoldDB" id="A0AAW1SSD6"/>
<evidence type="ECO:0000259" key="1">
    <source>
        <dbReference type="SMART" id="SM00394"/>
    </source>
</evidence>
<comment type="caution">
    <text evidence="2">The sequence shown here is derived from an EMBL/GenBank/DDBJ whole genome shotgun (WGS) entry which is preliminary data.</text>
</comment>
<dbReference type="EMBL" id="JALJOV010001086">
    <property type="protein sequence ID" value="KAK9854797.1"/>
    <property type="molecule type" value="Genomic_DNA"/>
</dbReference>
<dbReference type="InterPro" id="IPR003117">
    <property type="entry name" value="cAMP_dep_PK_reg_su_I/II_a/b"/>
</dbReference>
<dbReference type="Pfam" id="PF02197">
    <property type="entry name" value="RIIa"/>
    <property type="match status" value="1"/>
</dbReference>
<dbReference type="Proteomes" id="UP001485043">
    <property type="component" value="Unassembled WGS sequence"/>
</dbReference>
<evidence type="ECO:0000313" key="2">
    <source>
        <dbReference type="EMBL" id="KAK9854797.1"/>
    </source>
</evidence>
<reference evidence="2 3" key="1">
    <citation type="journal article" date="2024" name="Nat. Commun.">
        <title>Phylogenomics reveals the evolutionary origins of lichenization in chlorophyte algae.</title>
        <authorList>
            <person name="Puginier C."/>
            <person name="Libourel C."/>
            <person name="Otte J."/>
            <person name="Skaloud P."/>
            <person name="Haon M."/>
            <person name="Grisel S."/>
            <person name="Petersen M."/>
            <person name="Berrin J.G."/>
            <person name="Delaux P.M."/>
            <person name="Dal Grande F."/>
            <person name="Keller J."/>
        </authorList>
    </citation>
    <scope>NUCLEOTIDE SEQUENCE [LARGE SCALE GENOMIC DNA]</scope>
    <source>
        <strain evidence="2 3">SAG 2523</strain>
    </source>
</reference>
<gene>
    <name evidence="2" type="ORF">WJX84_003957</name>
</gene>
<keyword evidence="3" id="KW-1185">Reference proteome</keyword>
<dbReference type="CDD" id="cd22984">
    <property type="entry name" value="DD_CrRSP7-like"/>
    <property type="match status" value="1"/>
</dbReference>
<dbReference type="SUPFAM" id="SSF47391">
    <property type="entry name" value="Dimerization-anchoring domain of cAMP-dependent PK regulatory subunit"/>
    <property type="match status" value="1"/>
</dbReference>
<organism evidence="2 3">
    <name type="scientific">Apatococcus fuscideae</name>
    <dbReference type="NCBI Taxonomy" id="2026836"/>
    <lineage>
        <taxon>Eukaryota</taxon>
        <taxon>Viridiplantae</taxon>
        <taxon>Chlorophyta</taxon>
        <taxon>core chlorophytes</taxon>
        <taxon>Trebouxiophyceae</taxon>
        <taxon>Chlorellales</taxon>
        <taxon>Chlorellaceae</taxon>
        <taxon>Apatococcus</taxon>
    </lineage>
</organism>
<feature type="domain" description="RIIa" evidence="1">
    <location>
        <begin position="13"/>
        <end position="51"/>
    </location>
</feature>